<evidence type="ECO:0000313" key="1">
    <source>
        <dbReference type="EMBL" id="KAK7332598.1"/>
    </source>
</evidence>
<protein>
    <submittedName>
        <fullName evidence="1">Uncharacterized protein</fullName>
    </submittedName>
</protein>
<dbReference type="Proteomes" id="UP001374584">
    <property type="component" value="Unassembled WGS sequence"/>
</dbReference>
<name>A0AAN9QIE5_PHACN</name>
<gene>
    <name evidence="1" type="ORF">VNO80_29351</name>
</gene>
<accession>A0AAN9QIE5</accession>
<comment type="caution">
    <text evidence="1">The sequence shown here is derived from an EMBL/GenBank/DDBJ whole genome shotgun (WGS) entry which is preliminary data.</text>
</comment>
<proteinExistence type="predicted"/>
<organism evidence="1 2">
    <name type="scientific">Phaseolus coccineus</name>
    <name type="common">Scarlet runner bean</name>
    <name type="synonym">Phaseolus multiflorus</name>
    <dbReference type="NCBI Taxonomy" id="3886"/>
    <lineage>
        <taxon>Eukaryota</taxon>
        <taxon>Viridiplantae</taxon>
        <taxon>Streptophyta</taxon>
        <taxon>Embryophyta</taxon>
        <taxon>Tracheophyta</taxon>
        <taxon>Spermatophyta</taxon>
        <taxon>Magnoliopsida</taxon>
        <taxon>eudicotyledons</taxon>
        <taxon>Gunneridae</taxon>
        <taxon>Pentapetalae</taxon>
        <taxon>rosids</taxon>
        <taxon>fabids</taxon>
        <taxon>Fabales</taxon>
        <taxon>Fabaceae</taxon>
        <taxon>Papilionoideae</taxon>
        <taxon>50 kb inversion clade</taxon>
        <taxon>NPAAA clade</taxon>
        <taxon>indigoferoid/millettioid clade</taxon>
        <taxon>Phaseoleae</taxon>
        <taxon>Phaseolus</taxon>
    </lineage>
</organism>
<keyword evidence="2" id="KW-1185">Reference proteome</keyword>
<dbReference type="AlphaFoldDB" id="A0AAN9QIE5"/>
<reference evidence="1 2" key="1">
    <citation type="submission" date="2024-01" db="EMBL/GenBank/DDBJ databases">
        <title>The genomes of 5 underutilized Papilionoideae crops provide insights into root nodulation and disease resistanc.</title>
        <authorList>
            <person name="Jiang F."/>
        </authorList>
    </citation>
    <scope>NUCLEOTIDE SEQUENCE [LARGE SCALE GENOMIC DNA]</scope>
    <source>
        <strain evidence="1">JINMINGXINNONG_FW02</strain>
        <tissue evidence="1">Leaves</tissue>
    </source>
</reference>
<evidence type="ECO:0000313" key="2">
    <source>
        <dbReference type="Proteomes" id="UP001374584"/>
    </source>
</evidence>
<dbReference type="EMBL" id="JAYMYR010000011">
    <property type="protein sequence ID" value="KAK7332598.1"/>
    <property type="molecule type" value="Genomic_DNA"/>
</dbReference>
<sequence length="95" mass="11256">MEMVAKGLVFSMVVVHTFLKCRIWRFWRTSFTTAHDDLARNKRYSTVVKGLLWAKTILESSAEAFFVFSVRHLRCRGLQDLLFLPLTDLFVVWDW</sequence>